<dbReference type="CDD" id="cd06218">
    <property type="entry name" value="DHOD_e_trans"/>
    <property type="match status" value="1"/>
</dbReference>
<proteinExistence type="inferred from homology"/>
<dbReference type="InterPro" id="IPR023455">
    <property type="entry name" value="Dihydroorotate_DHASE_ETsu"/>
</dbReference>
<dbReference type="InterPro" id="IPR008333">
    <property type="entry name" value="Cbr1-like_FAD-bd_dom"/>
</dbReference>
<comment type="cofactor">
    <cofactor evidence="11 12">
        <name>FAD</name>
        <dbReference type="ChEBI" id="CHEBI:57692"/>
    </cofactor>
    <text evidence="11 12">Binds 1 FAD per subunit.</text>
</comment>
<dbReference type="Proteomes" id="UP000045545">
    <property type="component" value="Unassembled WGS sequence"/>
</dbReference>
<keyword evidence="4 11" id="KW-0001">2Fe-2S</keyword>
<reference evidence="15" key="1">
    <citation type="submission" date="2015-03" db="EMBL/GenBank/DDBJ databases">
        <authorList>
            <person name="Murphy D."/>
        </authorList>
    </citation>
    <scope>NUCLEOTIDE SEQUENCE [LARGE SCALE GENOMIC DNA]</scope>
    <source>
        <strain evidence="15">OL-4</strain>
    </source>
</reference>
<dbReference type="GO" id="GO:0044205">
    <property type="term" value="P:'de novo' UMP biosynthetic process"/>
    <property type="evidence" value="ECO:0007669"/>
    <property type="project" value="UniProtKB-UniRule"/>
</dbReference>
<evidence type="ECO:0000259" key="14">
    <source>
        <dbReference type="PROSITE" id="PS51384"/>
    </source>
</evidence>
<keyword evidence="2 11" id="KW-0813">Transport</keyword>
<dbReference type="Gene3D" id="2.10.240.10">
    <property type="entry name" value="Dihydroorotate dehydrogenase, electron transfer subunit"/>
    <property type="match status" value="1"/>
</dbReference>
<dbReference type="InterPro" id="IPR019480">
    <property type="entry name" value="Dihydroorotate_DH_Fe-S-bd"/>
</dbReference>
<dbReference type="GO" id="GO:0046872">
    <property type="term" value="F:metal ion binding"/>
    <property type="evidence" value="ECO:0007669"/>
    <property type="project" value="UniProtKB-KW"/>
</dbReference>
<gene>
    <name evidence="11" type="primary">pyrK</name>
    <name evidence="15" type="ORF">1793</name>
</gene>
<dbReference type="InterPro" id="IPR039261">
    <property type="entry name" value="FNR_nucleotide-bd"/>
</dbReference>
<keyword evidence="8 11" id="KW-0249">Electron transport</keyword>
<dbReference type="InterPro" id="IPR001433">
    <property type="entry name" value="OxRdtase_FAD/NAD-bd"/>
</dbReference>
<dbReference type="PANTHER" id="PTHR43513">
    <property type="entry name" value="DIHYDROOROTATE DEHYDROGENASE B (NAD(+)), ELECTRON TRANSFER SUBUNIT"/>
    <property type="match status" value="1"/>
</dbReference>
<accession>A0A0E4GB12</accession>
<dbReference type="GO" id="GO:0051537">
    <property type="term" value="F:2 iron, 2 sulfur cluster binding"/>
    <property type="evidence" value="ECO:0007669"/>
    <property type="project" value="UniProtKB-KW"/>
</dbReference>
<comment type="cofactor">
    <cofactor evidence="11">
        <name>[2Fe-2S] cluster</name>
        <dbReference type="ChEBI" id="CHEBI:190135"/>
    </cofactor>
    <text evidence="11">Binds 1 [2Fe-2S] cluster per subunit.</text>
</comment>
<dbReference type="RefSeq" id="WP_046497889.1">
    <property type="nucleotide sequence ID" value="NZ_CGIH01000029.1"/>
</dbReference>
<dbReference type="SUPFAM" id="SSF52343">
    <property type="entry name" value="Ferredoxin reductase-like, C-terminal NADP-linked domain"/>
    <property type="match status" value="1"/>
</dbReference>
<evidence type="ECO:0000256" key="9">
    <source>
        <dbReference type="ARBA" id="ARBA00023004"/>
    </source>
</evidence>
<feature type="binding site" evidence="11 13">
    <location>
        <position position="246"/>
    </location>
    <ligand>
        <name>[2Fe-2S] cluster</name>
        <dbReference type="ChEBI" id="CHEBI:190135"/>
    </ligand>
</feature>
<keyword evidence="3 11" id="KW-0285">Flavoprotein</keyword>
<comment type="function">
    <text evidence="11">Responsible for channeling the electrons from the oxidation of dihydroorotate from the FMN redox center in the PyrD type B subunit to the ultimate electron acceptor NAD(+).</text>
</comment>
<feature type="binding site" evidence="11 12">
    <location>
        <begin position="77"/>
        <end position="78"/>
    </location>
    <ligand>
        <name>FAD</name>
        <dbReference type="ChEBI" id="CHEBI:57692"/>
    </ligand>
</feature>
<evidence type="ECO:0000256" key="1">
    <source>
        <dbReference type="ARBA" id="ARBA00006422"/>
    </source>
</evidence>
<dbReference type="HAMAP" id="MF_01211">
    <property type="entry name" value="DHODB_Fe_S_bind"/>
    <property type="match status" value="1"/>
</dbReference>
<dbReference type="PROSITE" id="PS51384">
    <property type="entry name" value="FAD_FR"/>
    <property type="match status" value="1"/>
</dbReference>
<feature type="binding site" evidence="11 13">
    <location>
        <position position="231"/>
    </location>
    <ligand>
        <name>[2Fe-2S] cluster</name>
        <dbReference type="ChEBI" id="CHEBI:190135"/>
    </ligand>
</feature>
<evidence type="ECO:0000256" key="4">
    <source>
        <dbReference type="ARBA" id="ARBA00022714"/>
    </source>
</evidence>
<evidence type="ECO:0000313" key="15">
    <source>
        <dbReference type="EMBL" id="CFX75380.1"/>
    </source>
</evidence>
<dbReference type="Pfam" id="PF10418">
    <property type="entry name" value="DHODB_Fe-S_bind"/>
    <property type="match status" value="1"/>
</dbReference>
<comment type="cofactor">
    <cofactor evidence="13">
        <name>[2Fe-2S] cluster</name>
        <dbReference type="ChEBI" id="CHEBI:190135"/>
    </cofactor>
    <text evidence="13">Binds 1 [2Fe-2S] cluster per subunit.</text>
</comment>
<evidence type="ECO:0000256" key="5">
    <source>
        <dbReference type="ARBA" id="ARBA00022723"/>
    </source>
</evidence>
<evidence type="ECO:0000256" key="12">
    <source>
        <dbReference type="PIRSR" id="PIRSR006816-1"/>
    </source>
</evidence>
<dbReference type="Gene3D" id="2.40.30.10">
    <property type="entry name" value="Translation factors"/>
    <property type="match status" value="1"/>
</dbReference>
<comment type="caution">
    <text evidence="11">Lacks conserved residue(s) required for the propagation of feature annotation.</text>
</comment>
<evidence type="ECO:0000256" key="10">
    <source>
        <dbReference type="ARBA" id="ARBA00023014"/>
    </source>
</evidence>
<evidence type="ECO:0000256" key="13">
    <source>
        <dbReference type="PIRSR" id="PIRSR006816-2"/>
    </source>
</evidence>
<dbReference type="UniPathway" id="UPA00070">
    <property type="reaction ID" value="UER00945"/>
</dbReference>
<evidence type="ECO:0000256" key="3">
    <source>
        <dbReference type="ARBA" id="ARBA00022630"/>
    </source>
</evidence>
<keyword evidence="7 11" id="KW-0665">Pyrimidine biosynthesis</keyword>
<protein>
    <recommendedName>
        <fullName evidence="11">Dihydroorotate dehydrogenase B (NAD(+)), electron transfer subunit</fullName>
    </recommendedName>
    <alternativeName>
        <fullName evidence="11">Dihydroorotate oxidase B, electron transfer subunit</fullName>
    </alternativeName>
</protein>
<feature type="binding site" evidence="11 13">
    <location>
        <position position="228"/>
    </location>
    <ligand>
        <name>[2Fe-2S] cluster</name>
        <dbReference type="ChEBI" id="CHEBI:190135"/>
    </ligand>
</feature>
<evidence type="ECO:0000256" key="11">
    <source>
        <dbReference type="HAMAP-Rule" id="MF_01211"/>
    </source>
</evidence>
<evidence type="ECO:0000256" key="7">
    <source>
        <dbReference type="ARBA" id="ARBA00022975"/>
    </source>
</evidence>
<comment type="similarity">
    <text evidence="1 11">Belongs to the PyrK family.</text>
</comment>
<comment type="pathway">
    <text evidence="11">Pyrimidine metabolism; UMP biosynthesis via de novo pathway; orotate from (S)-dihydroorotate (NAD(+) route): step 1/1.</text>
</comment>
<evidence type="ECO:0000256" key="2">
    <source>
        <dbReference type="ARBA" id="ARBA00022448"/>
    </source>
</evidence>
<dbReference type="AlphaFoldDB" id="A0A0E4GB12"/>
<comment type="subunit">
    <text evidence="11">Heterotetramer of 2 PyrK and 2 PyrD type B subunits.</text>
</comment>
<keyword evidence="5 11" id="KW-0479">Metal-binding</keyword>
<organism evidence="15 16">
    <name type="scientific">Syntrophomonas zehnderi OL-4</name>
    <dbReference type="NCBI Taxonomy" id="690567"/>
    <lineage>
        <taxon>Bacteria</taxon>
        <taxon>Bacillati</taxon>
        <taxon>Bacillota</taxon>
        <taxon>Clostridia</taxon>
        <taxon>Eubacteriales</taxon>
        <taxon>Syntrophomonadaceae</taxon>
        <taxon>Syntrophomonas</taxon>
    </lineage>
</organism>
<dbReference type="InterPro" id="IPR017927">
    <property type="entry name" value="FAD-bd_FR_type"/>
</dbReference>
<dbReference type="Gene3D" id="3.40.50.80">
    <property type="entry name" value="Nucleotide-binding domain of ferredoxin-NADP reductase (FNR) module"/>
    <property type="match status" value="1"/>
</dbReference>
<sequence>MSFLAKGRVLKNQQLADDLYELEFLAPQIALKCHPGKFMQIRVSEQDDPLLRRPLSLYDVDVDSGSISLLYKVVGQGTRIMTSFKPDDTIDVMGPLGNGFTMPNYPLNAILVGGGVGIAPLMYLARWLILLDCQVKVLYGANTAGELVASDRFSRLGVELEVATLDGSAGYHGPVTDLLKDQDPHEVDSFYTCGPEMMMAEVAEYVACNYLWGECSLEEHMACGVGACLGCARKLKPADVDYVKICKDGPVFNVQAVEFMMGR</sequence>
<evidence type="ECO:0000256" key="6">
    <source>
        <dbReference type="ARBA" id="ARBA00022827"/>
    </source>
</evidence>
<keyword evidence="16" id="KW-1185">Reference proteome</keyword>
<dbReference type="Pfam" id="PF00970">
    <property type="entry name" value="FAD_binding_6"/>
    <property type="match status" value="1"/>
</dbReference>
<feature type="binding site" evidence="11 13">
    <location>
        <position position="223"/>
    </location>
    <ligand>
        <name>[2Fe-2S] cluster</name>
        <dbReference type="ChEBI" id="CHEBI:190135"/>
    </ligand>
</feature>
<dbReference type="Pfam" id="PF00175">
    <property type="entry name" value="NAD_binding_1"/>
    <property type="match status" value="1"/>
</dbReference>
<dbReference type="PANTHER" id="PTHR43513:SF3">
    <property type="entry name" value="DIHYDROOROTATE DEHYDROGENASE B (NAD(+)), ELECTRON TRANSFER SUBUNIT-RELATED"/>
    <property type="match status" value="1"/>
</dbReference>
<dbReference type="PIRSF" id="PIRSF006816">
    <property type="entry name" value="Cyc3_hyd_g"/>
    <property type="match status" value="1"/>
</dbReference>
<keyword evidence="9 11" id="KW-0408">Iron</keyword>
<dbReference type="SUPFAM" id="SSF63380">
    <property type="entry name" value="Riboflavin synthase domain-like"/>
    <property type="match status" value="1"/>
</dbReference>
<dbReference type="InterPro" id="IPR017938">
    <property type="entry name" value="Riboflavin_synthase-like_b-brl"/>
</dbReference>
<dbReference type="InterPro" id="IPR012165">
    <property type="entry name" value="Cyt_c3_hydrogenase_gsu"/>
</dbReference>
<feature type="binding site" evidence="11 12">
    <location>
        <begin position="53"/>
        <end position="56"/>
    </location>
    <ligand>
        <name>FAD</name>
        <dbReference type="ChEBI" id="CHEBI:57692"/>
    </ligand>
</feature>
<name>A0A0E4GB12_9FIRM</name>
<dbReference type="GO" id="GO:0050660">
    <property type="term" value="F:flavin adenine dinucleotide binding"/>
    <property type="evidence" value="ECO:0007669"/>
    <property type="project" value="InterPro"/>
</dbReference>
<dbReference type="InterPro" id="IPR050353">
    <property type="entry name" value="PyrK_electron_transfer"/>
</dbReference>
<dbReference type="GO" id="GO:0016491">
    <property type="term" value="F:oxidoreductase activity"/>
    <property type="evidence" value="ECO:0007669"/>
    <property type="project" value="InterPro"/>
</dbReference>
<evidence type="ECO:0000256" key="8">
    <source>
        <dbReference type="ARBA" id="ARBA00022982"/>
    </source>
</evidence>
<dbReference type="GO" id="GO:0009055">
    <property type="term" value="F:electron transfer activity"/>
    <property type="evidence" value="ECO:0007669"/>
    <property type="project" value="UniProtKB-UniRule"/>
</dbReference>
<dbReference type="STRING" id="690567.1793"/>
<feature type="domain" description="FAD-binding FR-type" evidence="14">
    <location>
        <begin position="2"/>
        <end position="102"/>
    </location>
</feature>
<keyword evidence="10 11" id="KW-0411">Iron-sulfur</keyword>
<keyword evidence="6 11" id="KW-0274">FAD</keyword>
<dbReference type="EMBL" id="CGIH01000029">
    <property type="protein sequence ID" value="CFX75380.1"/>
    <property type="molecule type" value="Genomic_DNA"/>
</dbReference>
<evidence type="ECO:0000313" key="16">
    <source>
        <dbReference type="Proteomes" id="UP000045545"/>
    </source>
</evidence>
<dbReference type="OrthoDB" id="9789468at2"/>
<dbReference type="InterPro" id="IPR037117">
    <property type="entry name" value="Dihydroorotate_DH_ele_sf"/>
</dbReference>